<evidence type="ECO:0000256" key="13">
    <source>
        <dbReference type="ARBA" id="ARBA00034617"/>
    </source>
</evidence>
<keyword evidence="4 15" id="KW-0227">DNA damage</keyword>
<evidence type="ECO:0000256" key="15">
    <source>
        <dbReference type="HAMAP-Rule" id="MF_01485"/>
    </source>
</evidence>
<reference evidence="19 20" key="1">
    <citation type="submission" date="2019-02" db="EMBL/GenBank/DDBJ databases">
        <authorList>
            <person name="Manzano-Marin A."/>
            <person name="Manzano-Marin A."/>
        </authorList>
    </citation>
    <scope>NUCLEOTIDE SEQUENCE [LARGE SCALE GENOMIC DNA]</scope>
    <source>
        <strain evidence="19 20">BuCisplendens</strain>
    </source>
</reference>
<dbReference type="Proteomes" id="UP000294413">
    <property type="component" value="Chromosome 1"/>
</dbReference>
<sequence>MKYISLDMKKIPDYGITLIEASAGTGKTFSIITLYLRLLLNIGIKKTYKRPLSICEILVVTFTEASKNDLKKRLYKKICQLHCYCINTSNKKSELINIIKDIKDIKKTTKLLQFAKKNINSIMIYTLHSFFLNTLREQKFLCNQIIPIKILKNIEKIKLEATKDFWRNYAYGINENITDLIIKKWPTPKKLFNYINILLNQEKKKVHYSFLKKTNLKKKYDNIIKKINKTKKFWKKNKNEIQTSIIHTNTNKKKNQHEKFKQWFYQIDHWSIKITNNCTIPKILKNLQFHKILSKQLIKKNSQYILFKKIKKIFISYNLFFKYFIFIALKKIPQIIQKKKKEKRGLEFDDLNKIMLKQIKLKSSIIKKNIIKKNTITIIDECQDIDNIQFNIFYELYNNMNNKSLILFGDPKQSIYSFRGANIFLYLKIKKKINKCFFLKKNFRSSKNMVTGINSLFSRVKAPFIWKNINFNKSSSYSKNKKIYFSINKIKQSAFNLIVKHDNEMNTNEYYSWISKECAHSIYSWLSDKLNKKSILKLRNQKKRCIQPKDIAVLVKNKYEANLIKQELHKKKINSIYTSRKKNIFHTTEARELMLIIDSIIDLSSTLKFKKLLMTKIFNISIHDIQLINTQKHIYFYLLKKLKKYYIIWNTVNISQMIAKIIVDFNLLERNTLIQKNNINIQNITTICKILEKKNQSITNKFLLIIWFKKKILQTDIDSNNIIYTETVNDTEYTKSIKIITIHKSKGLEYPVIWIPFFSKFQIKKSNSMSSKHVLSEDLRLLYVAITRSIVHCNIGLAVISKRKEKKTSYKNYTNFHNSSLGFLIQKGKKSSLIKLKKELQKIQDPKIFQIKYTCKIKETIYKKKNIQKNDLIYLNVLKNIINPWNKISFSKIVKKNLFYKKKYILSIFQKKPSTLKKNQYLFCKKNIHKFPKGKEYGAYLHKIFRQINFKEKKKIKKTLTQLNCLSLSETWINKLYTWICIFISKPLYKNCLILNQLKKTEYQKEVKFTMPIEKSIDIKKLNSIINNFDPLSKKCTNINFENVSGVLTGVIDLIFLWKNKYYIIDYKSNWLGPNYTYYTHKNFQNEIIKYRYDIQYQLYSLAMHRYLKLKIKDYDYKIHFGGIFYLFLRAFDEKNDSKVYFVKPNYLLIHNLDNLLYGKLYDTPK</sequence>
<dbReference type="GO" id="GO:0000287">
    <property type="term" value="F:magnesium ion binding"/>
    <property type="evidence" value="ECO:0007669"/>
    <property type="project" value="UniProtKB-UniRule"/>
</dbReference>
<feature type="domain" description="UvrD-like helicase C-terminal" evidence="18">
    <location>
        <begin position="467"/>
        <end position="747"/>
    </location>
</feature>
<evidence type="ECO:0000259" key="18">
    <source>
        <dbReference type="PROSITE" id="PS51217"/>
    </source>
</evidence>
<dbReference type="PROSITE" id="PS51198">
    <property type="entry name" value="UVRD_HELICASE_ATP_BIND"/>
    <property type="match status" value="1"/>
</dbReference>
<comment type="similarity">
    <text evidence="15">Belongs to the helicase family. UvrD subfamily.</text>
</comment>
<evidence type="ECO:0000256" key="12">
    <source>
        <dbReference type="ARBA" id="ARBA00023235"/>
    </source>
</evidence>
<feature type="active site" description="For nuclease activity" evidence="15">
    <location>
        <position position="1066"/>
    </location>
</feature>
<dbReference type="CDD" id="cd22352">
    <property type="entry name" value="RecB_C-like"/>
    <property type="match status" value="1"/>
</dbReference>
<organism evidence="19 20">
    <name type="scientific">Buchnera aphidicola</name>
    <name type="common">Cinara splendens</name>
    <dbReference type="NCBI Taxonomy" id="2518979"/>
    <lineage>
        <taxon>Bacteria</taxon>
        <taxon>Pseudomonadati</taxon>
        <taxon>Pseudomonadota</taxon>
        <taxon>Gammaproteobacteria</taxon>
        <taxon>Enterobacterales</taxon>
        <taxon>Erwiniaceae</taxon>
        <taxon>Buchnera</taxon>
    </lineage>
</organism>
<dbReference type="EC" id="5.6.2.4" evidence="15"/>
<evidence type="ECO:0000256" key="16">
    <source>
        <dbReference type="PROSITE-ProRule" id="PRU00560"/>
    </source>
</evidence>
<comment type="cofactor">
    <cofactor evidence="15">
        <name>Mg(2+)</name>
        <dbReference type="ChEBI" id="CHEBI:18420"/>
    </cofactor>
    <text evidence="15">Binds 1 Mg(2+) ion per subunit.</text>
</comment>
<dbReference type="PANTHER" id="PTHR11070">
    <property type="entry name" value="UVRD / RECB / PCRA DNA HELICASE FAMILY MEMBER"/>
    <property type="match status" value="1"/>
</dbReference>
<dbReference type="InterPro" id="IPR011335">
    <property type="entry name" value="Restrct_endonuc-II-like"/>
</dbReference>
<proteinExistence type="inferred from homology"/>
<dbReference type="OrthoDB" id="9810135at2"/>
<comment type="domain">
    <text evidence="15">The N-terminal DNA-binding domain is a ssDNA-dependent ATPase and has ATP-dependent 3'-5' helicase function. This domain interacts with RecC.</text>
</comment>
<feature type="region of interest" description="DNA-binding and helicase activity, interacts with RecC" evidence="15">
    <location>
        <begin position="1"/>
        <end position="837"/>
    </location>
</feature>
<comment type="catalytic activity">
    <reaction evidence="13 15">
        <text>Couples ATP hydrolysis with the unwinding of duplex DNA by translocating in the 3'-5' direction.</text>
        <dbReference type="EC" id="5.6.2.4"/>
    </reaction>
</comment>
<feature type="binding site" evidence="15">
    <location>
        <position position="1066"/>
    </location>
    <ligand>
        <name>Mg(2+)</name>
        <dbReference type="ChEBI" id="CHEBI:18420"/>
    </ligand>
</feature>
<evidence type="ECO:0000256" key="9">
    <source>
        <dbReference type="ARBA" id="ARBA00022842"/>
    </source>
</evidence>
<feature type="binding site" evidence="15">
    <location>
        <position position="942"/>
    </location>
    <ligand>
        <name>Mg(2+)</name>
        <dbReference type="ChEBI" id="CHEBI:18420"/>
    </ligand>
</feature>
<comment type="subunit">
    <text evidence="15">Heterotrimer of RecB, RecC and RecD. All subunits contribute to DNA-binding. Interacts with RecA.</text>
</comment>
<dbReference type="EMBL" id="LR217722">
    <property type="protein sequence ID" value="VFP85043.1"/>
    <property type="molecule type" value="Genomic_DNA"/>
</dbReference>
<keyword evidence="6 15" id="KW-0347">Helicase</keyword>
<feature type="region of interest" description="Nuclease activity, interacts with RecD and RecA" evidence="15">
    <location>
        <begin position="884"/>
        <end position="1166"/>
    </location>
</feature>
<dbReference type="GO" id="GO:0043138">
    <property type="term" value="F:3'-5' DNA helicase activity"/>
    <property type="evidence" value="ECO:0007669"/>
    <property type="project" value="UniProtKB-UniRule"/>
</dbReference>
<evidence type="ECO:0000256" key="5">
    <source>
        <dbReference type="ARBA" id="ARBA00022801"/>
    </source>
</evidence>
<dbReference type="GO" id="GO:0005524">
    <property type="term" value="F:ATP binding"/>
    <property type="evidence" value="ECO:0007669"/>
    <property type="project" value="UniProtKB-UniRule"/>
</dbReference>
<evidence type="ECO:0000256" key="10">
    <source>
        <dbReference type="ARBA" id="ARBA00023125"/>
    </source>
</evidence>
<dbReference type="InterPro" id="IPR000212">
    <property type="entry name" value="DNA_helicase_UvrD/REP"/>
</dbReference>
<dbReference type="GO" id="GO:0000724">
    <property type="term" value="P:double-strand break repair via homologous recombination"/>
    <property type="evidence" value="ECO:0007669"/>
    <property type="project" value="UniProtKB-UniRule"/>
</dbReference>
<dbReference type="Gene3D" id="1.10.3170.10">
    <property type="entry name" value="Recbcd, chain B, domain 2"/>
    <property type="match status" value="1"/>
</dbReference>
<evidence type="ECO:0000256" key="2">
    <source>
        <dbReference type="ARBA" id="ARBA00022723"/>
    </source>
</evidence>
<dbReference type="AlphaFoldDB" id="A0A451DEG2"/>
<keyword evidence="5 15" id="KW-0378">Hydrolase</keyword>
<keyword evidence="1 15" id="KW-0540">Nuclease</keyword>
<evidence type="ECO:0000256" key="1">
    <source>
        <dbReference type="ARBA" id="ARBA00022722"/>
    </source>
</evidence>
<dbReference type="Pfam" id="PF13361">
    <property type="entry name" value="UvrD_C"/>
    <property type="match status" value="1"/>
</dbReference>
<evidence type="ECO:0000256" key="3">
    <source>
        <dbReference type="ARBA" id="ARBA00022741"/>
    </source>
</evidence>
<keyword evidence="7 15" id="KW-0269">Exonuclease</keyword>
<dbReference type="GO" id="GO:0016887">
    <property type="term" value="F:ATP hydrolysis activity"/>
    <property type="evidence" value="ECO:0007669"/>
    <property type="project" value="RHEA"/>
</dbReference>
<dbReference type="SUPFAM" id="SSF52980">
    <property type="entry name" value="Restriction endonuclease-like"/>
    <property type="match status" value="1"/>
</dbReference>
<keyword evidence="10 15" id="KW-0238">DNA-binding</keyword>
<feature type="binding site" evidence="15">
    <location>
        <position position="1053"/>
    </location>
    <ligand>
        <name>Mg(2+)</name>
        <dbReference type="ChEBI" id="CHEBI:18420"/>
    </ligand>
</feature>
<gene>
    <name evidence="15 19" type="primary">recB</name>
    <name evidence="19" type="ORF">BUCISPPA3004_295</name>
</gene>
<dbReference type="NCBIfam" id="TIGR00609">
    <property type="entry name" value="recB"/>
    <property type="match status" value="1"/>
</dbReference>
<dbReference type="PANTHER" id="PTHR11070:SF23">
    <property type="entry name" value="RECBCD ENZYME SUBUNIT RECB"/>
    <property type="match status" value="1"/>
</dbReference>
<dbReference type="GO" id="GO:0003677">
    <property type="term" value="F:DNA binding"/>
    <property type="evidence" value="ECO:0007669"/>
    <property type="project" value="UniProtKB-UniRule"/>
</dbReference>
<dbReference type="Pfam" id="PF00580">
    <property type="entry name" value="UvrD-helicase"/>
    <property type="match status" value="1"/>
</dbReference>
<keyword evidence="11 15" id="KW-0234">DNA repair</keyword>
<comment type="miscellaneous">
    <text evidence="15">In the RecBCD complex, RecB has a slow 3'-5' helicase, an exonuclease activity and loads RecA onto ssDNA, RecD has a fast 5'-3' helicase activity, while RecC stimulates the ATPase and processivity of the RecB helicase and contributes to recognition of the Chi site.</text>
</comment>
<dbReference type="InterPro" id="IPR011604">
    <property type="entry name" value="PDDEXK-like_dom_sf"/>
</dbReference>
<feature type="domain" description="UvrD-like helicase ATP-binding" evidence="17">
    <location>
        <begin position="1"/>
        <end position="446"/>
    </location>
</feature>
<dbReference type="HAMAP" id="MF_01485">
    <property type="entry name" value="RecB"/>
    <property type="match status" value="1"/>
</dbReference>
<dbReference type="InterPro" id="IPR004586">
    <property type="entry name" value="RecB"/>
</dbReference>
<evidence type="ECO:0000313" key="20">
    <source>
        <dbReference type="Proteomes" id="UP000294413"/>
    </source>
</evidence>
<keyword evidence="12 15" id="KW-0413">Isomerase</keyword>
<dbReference type="GO" id="GO:0008854">
    <property type="term" value="F:exodeoxyribonuclease V activity"/>
    <property type="evidence" value="ECO:0007669"/>
    <property type="project" value="UniProtKB-EC"/>
</dbReference>
<evidence type="ECO:0000256" key="8">
    <source>
        <dbReference type="ARBA" id="ARBA00022840"/>
    </source>
</evidence>
<dbReference type="PROSITE" id="PS51217">
    <property type="entry name" value="UVRD_HELICASE_CTER"/>
    <property type="match status" value="1"/>
</dbReference>
<keyword evidence="9 15" id="KW-0460">Magnesium</keyword>
<protein>
    <recommendedName>
        <fullName evidence="15">RecBCD enzyme subunit RecB</fullName>
        <ecNumber evidence="15">3.1.11.5</ecNumber>
        <ecNumber evidence="15">5.6.2.4</ecNumber>
    </recommendedName>
    <alternativeName>
        <fullName evidence="15">DNA 3'-5' helicase subunit RecB</fullName>
    </alternativeName>
    <alternativeName>
        <fullName evidence="15">Exonuclease V subunit RecB</fullName>
        <shortName evidence="15">ExoV subunit RecB</shortName>
    </alternativeName>
    <alternativeName>
        <fullName evidence="15">Helicase/nuclease RecBCD subunit RecB</fullName>
    </alternativeName>
</protein>
<dbReference type="EC" id="3.1.11.5" evidence="15"/>
<evidence type="ECO:0000256" key="7">
    <source>
        <dbReference type="ARBA" id="ARBA00022839"/>
    </source>
</evidence>
<keyword evidence="3 15" id="KW-0547">Nucleotide-binding</keyword>
<name>A0A451DEG2_9GAMM</name>
<comment type="catalytic activity">
    <reaction evidence="14 15">
        <text>ATP + H2O = ADP + phosphate + H(+)</text>
        <dbReference type="Rhea" id="RHEA:13065"/>
        <dbReference type="ChEBI" id="CHEBI:15377"/>
        <dbReference type="ChEBI" id="CHEBI:15378"/>
        <dbReference type="ChEBI" id="CHEBI:30616"/>
        <dbReference type="ChEBI" id="CHEBI:43474"/>
        <dbReference type="ChEBI" id="CHEBI:456216"/>
        <dbReference type="EC" id="5.6.2.4"/>
    </reaction>
</comment>
<comment type="catalytic activity">
    <reaction evidence="15">
        <text>Exonucleolytic cleavage (in the presence of ATP) in either 5'- to 3'- or 3'- to 5'-direction to yield 5'-phosphooligonucleotides.</text>
        <dbReference type="EC" id="3.1.11.5"/>
    </reaction>
</comment>
<evidence type="ECO:0000256" key="11">
    <source>
        <dbReference type="ARBA" id="ARBA00023204"/>
    </source>
</evidence>
<dbReference type="InterPro" id="IPR027417">
    <property type="entry name" value="P-loop_NTPase"/>
</dbReference>
<evidence type="ECO:0000256" key="4">
    <source>
        <dbReference type="ARBA" id="ARBA00022763"/>
    </source>
</evidence>
<dbReference type="Gene3D" id="3.40.50.300">
    <property type="entry name" value="P-loop containing nucleotide triphosphate hydrolases"/>
    <property type="match status" value="2"/>
</dbReference>
<dbReference type="SUPFAM" id="SSF52540">
    <property type="entry name" value="P-loop containing nucleoside triphosphate hydrolases"/>
    <property type="match status" value="1"/>
</dbReference>
<dbReference type="InterPro" id="IPR014017">
    <property type="entry name" value="DNA_helicase_UvrD-like_C"/>
</dbReference>
<accession>A0A451DEG2</accession>
<comment type="domain">
    <text evidence="15">The C-terminal domain has nuclease activity and interacts with RecD. It interacts with RecA, facilitating its loading onto ssDNA.</text>
</comment>
<dbReference type="RefSeq" id="WP_154048968.1">
    <property type="nucleotide sequence ID" value="NZ_LR217722.1"/>
</dbReference>
<feature type="binding site" evidence="16">
    <location>
        <begin position="21"/>
        <end position="28"/>
    </location>
    <ligand>
        <name>ATP</name>
        <dbReference type="ChEBI" id="CHEBI:30616"/>
    </ligand>
</feature>
<dbReference type="GO" id="GO:0005829">
    <property type="term" value="C:cytosol"/>
    <property type="evidence" value="ECO:0007669"/>
    <property type="project" value="TreeGrafter"/>
</dbReference>
<keyword evidence="2 15" id="KW-0479">Metal-binding</keyword>
<evidence type="ECO:0000256" key="6">
    <source>
        <dbReference type="ARBA" id="ARBA00022806"/>
    </source>
</evidence>
<evidence type="ECO:0000313" key="19">
    <source>
        <dbReference type="EMBL" id="VFP85043.1"/>
    </source>
</evidence>
<evidence type="ECO:0000256" key="14">
    <source>
        <dbReference type="ARBA" id="ARBA00048988"/>
    </source>
</evidence>
<comment type="function">
    <text evidence="15">A helicase/nuclease that prepares dsDNA breaks (DSB) for recombinational DNA repair. Binds to DSBs and unwinds DNA via a highly rapid and processive ATP-dependent bidirectional helicase activity. Unwinds dsDNA until it encounters a Chi (crossover hotspot instigator) sequence from the 3' direction. Cuts ssDNA a few nucleotides 3' to the Chi site. The properties and activities of the enzyme are changed at Chi. The Chi-altered holoenzyme produces a long 3'-ssDNA overhang and facilitates RecA-binding to the ssDNA for homologous DNA recombination and repair. Holoenzyme degrades any linearized DNA that is unable to undergo homologous recombination. In the holoenzyme this subunit contributes ATPase, 3'-5' helicase, exonuclease activity and loads RecA onto ssDNA.</text>
</comment>
<dbReference type="Gene3D" id="1.10.486.10">
    <property type="entry name" value="PCRA, domain 4"/>
    <property type="match status" value="1"/>
</dbReference>
<dbReference type="Gene3D" id="3.90.320.10">
    <property type="match status" value="1"/>
</dbReference>
<dbReference type="GO" id="GO:0009338">
    <property type="term" value="C:exodeoxyribonuclease V complex"/>
    <property type="evidence" value="ECO:0007669"/>
    <property type="project" value="TreeGrafter"/>
</dbReference>
<keyword evidence="8 15" id="KW-0067">ATP-binding</keyword>
<evidence type="ECO:0000259" key="17">
    <source>
        <dbReference type="PROSITE" id="PS51198"/>
    </source>
</evidence>
<dbReference type="InterPro" id="IPR014016">
    <property type="entry name" value="UvrD-like_ATP-bd"/>
</dbReference>